<organism evidence="3 4">
    <name type="scientific">Peterkaempfera bronchialis</name>
    <dbReference type="NCBI Taxonomy" id="2126346"/>
    <lineage>
        <taxon>Bacteria</taxon>
        <taxon>Bacillati</taxon>
        <taxon>Actinomycetota</taxon>
        <taxon>Actinomycetes</taxon>
        <taxon>Kitasatosporales</taxon>
        <taxon>Streptomycetaceae</taxon>
        <taxon>Peterkaempfera</taxon>
    </lineage>
</organism>
<evidence type="ECO:0000259" key="2">
    <source>
        <dbReference type="PROSITE" id="PS50943"/>
    </source>
</evidence>
<dbReference type="Proteomes" id="UP000249340">
    <property type="component" value="Chromosome"/>
</dbReference>
<evidence type="ECO:0000313" key="3">
    <source>
        <dbReference type="EMBL" id="AXI76903.1"/>
    </source>
</evidence>
<dbReference type="CDD" id="cd00093">
    <property type="entry name" value="HTH_XRE"/>
    <property type="match status" value="1"/>
</dbReference>
<dbReference type="GO" id="GO:0003677">
    <property type="term" value="F:DNA binding"/>
    <property type="evidence" value="ECO:0007669"/>
    <property type="project" value="InterPro"/>
</dbReference>
<accession>A0A345ST48</accession>
<keyword evidence="4" id="KW-1185">Reference proteome</keyword>
<proteinExistence type="predicted"/>
<dbReference type="KEGG" id="stri:C7M71_004995"/>
<dbReference type="Gene3D" id="1.10.260.40">
    <property type="entry name" value="lambda repressor-like DNA-binding domains"/>
    <property type="match status" value="1"/>
</dbReference>
<gene>
    <name evidence="3" type="ORF">C7M71_004995</name>
</gene>
<evidence type="ECO:0000256" key="1">
    <source>
        <dbReference type="SAM" id="MobiDB-lite"/>
    </source>
</evidence>
<dbReference type="EMBL" id="CP031264">
    <property type="protein sequence ID" value="AXI76903.1"/>
    <property type="molecule type" value="Genomic_DNA"/>
</dbReference>
<dbReference type="OrthoDB" id="3865941at2"/>
<dbReference type="SMART" id="SM00530">
    <property type="entry name" value="HTH_XRE"/>
    <property type="match status" value="1"/>
</dbReference>
<sequence>MAGGREVTFGEFIAKLRTRKGWYQRDLAAEAGRSEEWVSGVERGLIPVRNVEMLTLLARVLGTTLEELLAHPQPVRVAPSSPRRKVSSARLTPGPAVEEDDDEVRRRELLAAAAAVFTPVIGAQPAAASPAPLAPLEDLVLYGTASIPDRREPTAASVQSSVLTARQDFRAARYDALAQALPGWIAAAQSIGPAEESARNVAALYNIAVRLCIKIGDNGMVAITSDRALTAARAGGDGLIIAEAQRMVSSAWRRQGHLSRATDIAVRAAHDLQRDAGVPESARLAAQGDLFATAAYTAAKLGDRSYAHALITEAADTARAAGRASGQVDGIQGVALHHLSVHYELGDSGQAIELARTVNPAALPTAERQARFFTDVARAFDQWGKPEQAFRALLAAEQAAPQEIRRSAVREVATDLLRHDRSLPGIRDFAARSGVQLG</sequence>
<dbReference type="SUPFAM" id="SSF47413">
    <property type="entry name" value="lambda repressor-like DNA-binding domains"/>
    <property type="match status" value="1"/>
</dbReference>
<protein>
    <submittedName>
        <fullName evidence="3">XRE family transcriptional regulator</fullName>
    </submittedName>
</protein>
<name>A0A345ST48_9ACTN</name>
<feature type="region of interest" description="Disordered" evidence="1">
    <location>
        <begin position="77"/>
        <end position="102"/>
    </location>
</feature>
<dbReference type="InterPro" id="IPR001387">
    <property type="entry name" value="Cro/C1-type_HTH"/>
</dbReference>
<evidence type="ECO:0000313" key="4">
    <source>
        <dbReference type="Proteomes" id="UP000249340"/>
    </source>
</evidence>
<dbReference type="RefSeq" id="WP_111491802.1">
    <property type="nucleotide sequence ID" value="NZ_CP031264.1"/>
</dbReference>
<dbReference type="PROSITE" id="PS50943">
    <property type="entry name" value="HTH_CROC1"/>
    <property type="match status" value="1"/>
</dbReference>
<dbReference type="Pfam" id="PF13560">
    <property type="entry name" value="HTH_31"/>
    <property type="match status" value="1"/>
</dbReference>
<reference evidence="4" key="1">
    <citation type="submission" date="2018-07" db="EMBL/GenBank/DDBJ databases">
        <title>Streptacidiphilus bronchialis DSM 106435 chromosome.</title>
        <authorList>
            <person name="Batra D."/>
            <person name="Gulvik C.A."/>
        </authorList>
    </citation>
    <scope>NUCLEOTIDE SEQUENCE [LARGE SCALE GENOMIC DNA]</scope>
    <source>
        <strain evidence="4">DSM 106435</strain>
    </source>
</reference>
<dbReference type="InterPro" id="IPR010982">
    <property type="entry name" value="Lambda_DNA-bd_dom_sf"/>
</dbReference>
<feature type="domain" description="HTH cro/C1-type" evidence="2">
    <location>
        <begin position="13"/>
        <end position="68"/>
    </location>
</feature>
<dbReference type="AlphaFoldDB" id="A0A345ST48"/>